<keyword evidence="3" id="KW-1185">Reference proteome</keyword>
<dbReference type="EMBL" id="LIAE01010104">
    <property type="protein sequence ID" value="PAV66392.1"/>
    <property type="molecule type" value="Genomic_DNA"/>
</dbReference>
<evidence type="ECO:0000313" key="2">
    <source>
        <dbReference type="EMBL" id="PAV66392.1"/>
    </source>
</evidence>
<comment type="caution">
    <text evidence="2">The sequence shown here is derived from an EMBL/GenBank/DDBJ whole genome shotgun (WGS) entry which is preliminary data.</text>
</comment>
<feature type="compositionally biased region" description="Basic and acidic residues" evidence="1">
    <location>
        <begin position="2209"/>
        <end position="2239"/>
    </location>
</feature>
<protein>
    <submittedName>
        <fullName evidence="2">Uncharacterized protein</fullName>
    </submittedName>
</protein>
<proteinExistence type="predicted"/>
<evidence type="ECO:0000256" key="1">
    <source>
        <dbReference type="SAM" id="MobiDB-lite"/>
    </source>
</evidence>
<organism evidence="2 3">
    <name type="scientific">Diploscapter pachys</name>
    <dbReference type="NCBI Taxonomy" id="2018661"/>
    <lineage>
        <taxon>Eukaryota</taxon>
        <taxon>Metazoa</taxon>
        <taxon>Ecdysozoa</taxon>
        <taxon>Nematoda</taxon>
        <taxon>Chromadorea</taxon>
        <taxon>Rhabditida</taxon>
        <taxon>Rhabditina</taxon>
        <taxon>Rhabditomorpha</taxon>
        <taxon>Rhabditoidea</taxon>
        <taxon>Rhabditidae</taxon>
        <taxon>Diploscapter</taxon>
    </lineage>
</organism>
<evidence type="ECO:0000313" key="3">
    <source>
        <dbReference type="Proteomes" id="UP000218231"/>
    </source>
</evidence>
<accession>A0A2A2JXQ5</accession>
<reference evidence="2 3" key="1">
    <citation type="journal article" date="2017" name="Curr. Biol.">
        <title>Genome architecture and evolution of a unichromosomal asexual nematode.</title>
        <authorList>
            <person name="Fradin H."/>
            <person name="Zegar C."/>
            <person name="Gutwein M."/>
            <person name="Lucas J."/>
            <person name="Kovtun M."/>
            <person name="Corcoran D."/>
            <person name="Baugh L.R."/>
            <person name="Kiontke K."/>
            <person name="Gunsalus K."/>
            <person name="Fitch D.H."/>
            <person name="Piano F."/>
        </authorList>
    </citation>
    <scope>NUCLEOTIDE SEQUENCE [LARGE SCALE GENOMIC DNA]</scope>
    <source>
        <strain evidence="2">PF1309</strain>
    </source>
</reference>
<sequence length="2374" mass="250860">MMCSPLGVADRVPLLACVTHETLLNAVIEPTSSMVTRKASMPPGAEMLAVVYHERVLRPPVPKVFRIGAAPHGETRNRLLADLFEADHFLPAEGTMIEHSDFLAHDFTDPNLAPILERDRGVFGQGELDARHRSDAHAMAFRHIGAFHPRGLPCLTVLRKNHDLVAHLRVASLKHVGEPRIHMDAVDPASIAVGVSLNGPGHGEVVDAIGGIRCPLAHFERLRAVNRIAGPEGHRRHATKVIAVGDVSPVGDGEVLRRNRDAPLSIADTDARTSGDEAVERGVACREIHGATGGAIGGVVERDRVTADRHVTGRLPRIVQRLRGDEGLSAGDRNRLREISLRLAVHRRGGALHAGHAGGDIGVGDLLRLDLGIGCGTNHRLVPDGAKEALPRSEAFPTRHEVEHDIVTDCSVVEHGRERARDVQTTRDNATIRVGFRTEVEVTQIAVIEVDMDAAPSVIAVLEIEISFKDIPTCRKRAEILAHTVVVAVAVDLERSNRAVARTATIRADVGSVILRPPAPQRRNARAAGGPPRSVENRVAKQVVAVVGDLCLHDGGATSQSAVGVGTSSFLIADPSNRTTGTVHVVIDLLREDFGVSRGADRTAIPNHLLRSHRPRIPVGHGVPVAKATGHEDELGEATTPQRSGVDVPRCVSFCCEVEIVDALNGEARTLPRAGFEAHVRLHDIPAGGHVRACAVHLCEAEVLPCTSVDASRPTRPCLAGRTGNRLQSIGIPPMPVARKLLPIRPSREIRVGVQDASRETGISFKVVGAGRQCPVRVGAGGRFVADASREGAVLITVQLCLRGRDATRQRAVRVRTRRRLIADLRGGAGDPGLRAAHGPTASIVFHAAATGDARATDQNVGGVETEIARFEAFASTTALHRLHKTSVATVVRRFVGGEDHHRFAVRDIVEIRGHSGGIVRPRSTGIILCFTVTIHVEGDTRLHGVCAHSEHRHGVGSAIAAPLRACRVEHAHVAEVGGALCAVTSRLHGPDFRDAREAGLQRGRATSHCRHCVGACCRFIADASRESAVLIAVQLGFRGGYATRQGAVRVGAGGRLIADLGVGRCDGDLRGTRRVWIELGLPLLGIAHVGAQEPRVAVTITGQCILLADRKARGCRALGNAEAGSADAIEISDVPATGITASTAKIARVSVPVAPLASGDSKAGALCFYILTAANRCPLEQRNGVLGRRVPSVASGVDRHSRTATGIVGHGPTVQRQEVGVGEKIARTERGGLQRGGATSHSRDSIGASRCFVTDASREGAVLITPHLRFSGGDATRQGTVGVRTSRSLVRKARIGSRHGIGVFDPERADEAATTGNVQDWANKRRALRNGDLGDEIVPLIIHANVARVQEPCRSHGRDTAVAEIATIPPVKVEVDVDIAPGAAPHRQAGRETQLLPRVAIPAARSGVILEVERSASVAPPLGKLTRKVGGKDALAGATEARLDIGGTGGQRPVRVGAGGSFVADACSKSAVLIAIQLGFGGRDATRQGIVGVRTRSRLIADIRGELAVLIAVQLRLDGAGAVRHRVHGVGACGCLVTDAGGKRAVLIAAKLCLHGARAVREGAVCVGAGVDLVRNVGGRLVGGLLDAGNGGADRTFLVLGAINFRREVGADALRGRGCVSARLLRVGDAGLEIRLGLRDLAASGGHVVAHRLDISVQTGLRRVQGAGDILLNVVTDIFIIGGDGHVEGAVRVLDVAADHRAVGRTRLDPVQLGAFAGVDIVDRRRRAGDGVIFDHRRRRDDVVAKPRAEHTVRVTEAGTHLHLRRRSVRGETELAHSRIECSGLFGPLCLSRDAGLNLNAGDAPGKGHERSNLHKISSWAERRAEETGSDALACDELLGDALASLRAVHKTKIERQSARNIIRQIVGDDLTPILKLVKLIRVGVATTDDVVGLARRACRSPRVWRGRSCAADKIVLIEGDLGREGVVIAANEAVLPRRVGELGAPHCRRDGVDDGFVGITGRDNAIGGVALDHAPRGGLNLFFADVGVGAEAIEIDALDRHAHTPREATVDAPAKQIGEKRECRVAPDLHAAGGAPRPCVLVLCTVRAGAAARAILPGIVKRASLNNRGDLRGQALRPRLVVQLVVEGDVGAPGEGAGGVPIRPGTHGEAVSRLAFRDRPEARDAVRVGCQIALPSEFIFDVELRDGVHAVRRERDHLCVGVLLAAEGLKEANVRACCGAPKDNLSRRARHHAGGQAIRHGVGQARRLAEQRRKGGKADRDADAHHHGGGDRERGTEDGATNGGECACDRHAEGVAARRRGHGDQALLAFLTPHEVGEPTHADAGGGRVQHHHVAALRKMRADFGEQRPEGLEKRALAVLAQRKGCTTGGVILATIGFSRVSPGHGLHAVCGEQRAVVLAPLEGLIGLTIED</sequence>
<feature type="region of interest" description="Disordered" evidence="1">
    <location>
        <begin position="2190"/>
        <end position="2245"/>
    </location>
</feature>
<dbReference type="Proteomes" id="UP000218231">
    <property type="component" value="Unassembled WGS sequence"/>
</dbReference>
<name>A0A2A2JXQ5_9BILA</name>
<gene>
    <name evidence="2" type="ORF">WR25_15773</name>
</gene>